<evidence type="ECO:0000313" key="2">
    <source>
        <dbReference type="Proteomes" id="UP001058860"/>
    </source>
</evidence>
<reference evidence="2" key="1">
    <citation type="submission" date="2021-11" db="EMBL/GenBank/DDBJ databases">
        <title>Cultivation dependent microbiological survey of springs from the worlds oldest radium mine currently devoted to the extraction of radon-saturated water.</title>
        <authorList>
            <person name="Kapinusova G."/>
            <person name="Smrhova T."/>
            <person name="Strejcek M."/>
            <person name="Suman J."/>
            <person name="Jani K."/>
            <person name="Pajer P."/>
            <person name="Uhlik O."/>
        </authorList>
    </citation>
    <scope>NUCLEOTIDE SEQUENCE [LARGE SCALE GENOMIC DNA]</scope>
    <source>
        <strain evidence="2">J379</strain>
    </source>
</reference>
<dbReference type="EMBL" id="CP088295">
    <property type="protein sequence ID" value="UUY05396.1"/>
    <property type="molecule type" value="Genomic_DNA"/>
</dbReference>
<dbReference type="RefSeq" id="WP_353865857.1">
    <property type="nucleotide sequence ID" value="NZ_CP088295.1"/>
</dbReference>
<name>A0ABY5PL90_9ACTN</name>
<keyword evidence="2" id="KW-1185">Reference proteome</keyword>
<organism evidence="1 2">
    <name type="scientific">Svornostia abyssi</name>
    <dbReference type="NCBI Taxonomy" id="2898438"/>
    <lineage>
        <taxon>Bacteria</taxon>
        <taxon>Bacillati</taxon>
        <taxon>Actinomycetota</taxon>
        <taxon>Thermoleophilia</taxon>
        <taxon>Solirubrobacterales</taxon>
        <taxon>Baekduiaceae</taxon>
        <taxon>Svornostia</taxon>
    </lineage>
</organism>
<dbReference type="Proteomes" id="UP001058860">
    <property type="component" value="Chromosome"/>
</dbReference>
<sequence>MPTLDHLDEETRRTQLSFYATTLDRLYEVADQAFALPTGEVAKSVDLSSVCVSGRTASATADPEVIAATSDAPVLRALEQLRGWLNLSYEDLARVAGIKSASLIYYWRKKHREHQPVRPRPASVEQLWRVHSIMRAVSEALDGSDSAYGLQVWIRAERDGVTPLDLLMAGDLEGVESRARSLLFDQTPAPTAAWGLVALEAEAGEELPRSDRVDNYSDVDFG</sequence>
<evidence type="ECO:0000313" key="1">
    <source>
        <dbReference type="EMBL" id="UUY05396.1"/>
    </source>
</evidence>
<proteinExistence type="predicted"/>
<protein>
    <recommendedName>
        <fullName evidence="3">XRE family transcriptional regulator</fullName>
    </recommendedName>
</protein>
<gene>
    <name evidence="1" type="ORF">LRS13_07700</name>
</gene>
<evidence type="ECO:0008006" key="3">
    <source>
        <dbReference type="Google" id="ProtNLM"/>
    </source>
</evidence>
<accession>A0ABY5PL90</accession>